<reference evidence="4" key="1">
    <citation type="journal article" date="2019" name="Int. J. Syst. Evol. Microbiol.">
        <title>The Global Catalogue of Microorganisms (GCM) 10K type strain sequencing project: providing services to taxonomists for standard genome sequencing and annotation.</title>
        <authorList>
            <consortium name="The Broad Institute Genomics Platform"/>
            <consortium name="The Broad Institute Genome Sequencing Center for Infectious Disease"/>
            <person name="Wu L."/>
            <person name="Ma J."/>
        </authorList>
    </citation>
    <scope>NUCLEOTIDE SEQUENCE [LARGE SCALE GENOMIC DNA]</scope>
    <source>
        <strain evidence="4">JCM 18127</strain>
    </source>
</reference>
<feature type="coiled-coil region" evidence="1">
    <location>
        <begin position="148"/>
        <end position="182"/>
    </location>
</feature>
<comment type="caution">
    <text evidence="3">The sequence shown here is derived from an EMBL/GenBank/DDBJ whole genome shotgun (WGS) entry which is preliminary data.</text>
</comment>
<dbReference type="RefSeq" id="WP_345266436.1">
    <property type="nucleotide sequence ID" value="NZ_BAABIM010000002.1"/>
</dbReference>
<organism evidence="3 4">
    <name type="scientific">Nocardioides nanhaiensis</name>
    <dbReference type="NCBI Taxonomy" id="1476871"/>
    <lineage>
        <taxon>Bacteria</taxon>
        <taxon>Bacillati</taxon>
        <taxon>Actinomycetota</taxon>
        <taxon>Actinomycetes</taxon>
        <taxon>Propionibacteriales</taxon>
        <taxon>Nocardioidaceae</taxon>
        <taxon>Nocardioides</taxon>
    </lineage>
</organism>
<evidence type="ECO:0000256" key="1">
    <source>
        <dbReference type="SAM" id="Coils"/>
    </source>
</evidence>
<accession>A0ABP8WG19</accession>
<proteinExistence type="predicted"/>
<evidence type="ECO:0000256" key="2">
    <source>
        <dbReference type="SAM" id="MobiDB-lite"/>
    </source>
</evidence>
<keyword evidence="1" id="KW-0175">Coiled coil</keyword>
<name>A0ABP8WG19_9ACTN</name>
<protein>
    <submittedName>
        <fullName evidence="3">Uncharacterized protein</fullName>
    </submittedName>
</protein>
<feature type="compositionally biased region" description="Low complexity" evidence="2">
    <location>
        <begin position="40"/>
        <end position="54"/>
    </location>
</feature>
<feature type="region of interest" description="Disordered" evidence="2">
    <location>
        <begin position="1"/>
        <end position="68"/>
    </location>
</feature>
<dbReference type="Proteomes" id="UP001500621">
    <property type="component" value="Unassembled WGS sequence"/>
</dbReference>
<sequence>MADPADTTVPDHPSVAGRDHASEQVGAASHPAPGTETGDPASTTTPVVPVTGAAPPLPGGPLGGSPVVTPEEVSLAEAQVADLQLQEETVRQLLTLLADAATSVRQGYPEGVDLGAFGGSRRGSRMARHTAGAQERVMRALDMASEALAQHQTAITVFRDDLEQVESEAADLLAILKQRSEDVVVSVERSVD</sequence>
<dbReference type="EMBL" id="BAABIM010000002">
    <property type="protein sequence ID" value="GAA4686881.1"/>
    <property type="molecule type" value="Genomic_DNA"/>
</dbReference>
<evidence type="ECO:0000313" key="4">
    <source>
        <dbReference type="Proteomes" id="UP001500621"/>
    </source>
</evidence>
<keyword evidence="4" id="KW-1185">Reference proteome</keyword>
<evidence type="ECO:0000313" key="3">
    <source>
        <dbReference type="EMBL" id="GAA4686881.1"/>
    </source>
</evidence>
<gene>
    <name evidence="3" type="ORF">GCM10023226_25850</name>
</gene>